<dbReference type="Proteomes" id="UP000238707">
    <property type="component" value="Unassembled WGS sequence"/>
</dbReference>
<dbReference type="InterPro" id="IPR007833">
    <property type="entry name" value="Capsule_polysaccharide_synth"/>
</dbReference>
<keyword evidence="2" id="KW-1185">Reference proteome</keyword>
<accession>A0A2S7V9K5</accession>
<organism evidence="1 2">
    <name type="scientific">Vibrio chagasii</name>
    <dbReference type="NCBI Taxonomy" id="170679"/>
    <lineage>
        <taxon>Bacteria</taxon>
        <taxon>Pseudomonadati</taxon>
        <taxon>Pseudomonadota</taxon>
        <taxon>Gammaproteobacteria</taxon>
        <taxon>Vibrionales</taxon>
        <taxon>Vibrionaceae</taxon>
        <taxon>Vibrio</taxon>
    </lineage>
</organism>
<dbReference type="Pfam" id="PF05159">
    <property type="entry name" value="Capsule_synth"/>
    <property type="match status" value="1"/>
</dbReference>
<protein>
    <recommendedName>
        <fullName evidence="3">Capsular biosynthesis protein</fullName>
    </recommendedName>
</protein>
<evidence type="ECO:0000313" key="2">
    <source>
        <dbReference type="Proteomes" id="UP000238707"/>
    </source>
</evidence>
<sequence length="421" mass="49234">MKKVLFVGFYDDYARFYSSVSNELKNLIGIESTFWYFNLSGYLYGKVHKQNCHLINVESCINKHEPILTEIDYDSYLKYNRSCEILTPALEEKLIIKASNYYSYISSVFESQKFDLVVMPGDCRMLERIIIDLAKINDIETVYFEQGPYGTTIIDEQGVNSYCSFRSNFQLSNESCSKKFSKPNKNKKFRRNPIYRGLDKIIDKLFRTHEVYPYENREYSLNKVVSVKEYEDIKEISKDSEYILLILQVPHDANFTHHNPHFSSHFEMLRTIHSNKPVKSKILVREHPLYKMRYEKELYDFISCSDDVFLDKSASVEDTFKKAEIVVVNNSTSGLDALSHYKKVIVLGDSYYDQAPCVFKVESLNNLDCFIENVINSKIEYDMVDRYLSSLVYNYLLPGHYRDDTLTVSKLVAKKLKIVLG</sequence>
<evidence type="ECO:0000313" key="1">
    <source>
        <dbReference type="EMBL" id="PQJ58181.1"/>
    </source>
</evidence>
<proteinExistence type="predicted"/>
<dbReference type="RefSeq" id="WP_105025713.1">
    <property type="nucleotide sequence ID" value="NZ_MSCI01000003.1"/>
</dbReference>
<dbReference type="GO" id="GO:0000271">
    <property type="term" value="P:polysaccharide biosynthetic process"/>
    <property type="evidence" value="ECO:0007669"/>
    <property type="project" value="InterPro"/>
</dbReference>
<gene>
    <name evidence="1" type="ORF">BTO10_20920</name>
</gene>
<comment type="caution">
    <text evidence="1">The sequence shown here is derived from an EMBL/GenBank/DDBJ whole genome shotgun (WGS) entry which is preliminary data.</text>
</comment>
<dbReference type="EMBL" id="MSCI01000003">
    <property type="protein sequence ID" value="PQJ58181.1"/>
    <property type="molecule type" value="Genomic_DNA"/>
</dbReference>
<reference evidence="1 2" key="1">
    <citation type="submission" date="2016-12" db="EMBL/GenBank/DDBJ databases">
        <title>Diversity of luminous bacteria.</title>
        <authorList>
            <person name="Yoshizawa S."/>
            <person name="Kogure K."/>
        </authorList>
    </citation>
    <scope>NUCLEOTIDE SEQUENCE [LARGE SCALE GENOMIC DNA]</scope>
    <source>
        <strain evidence="1 2">LC2-408</strain>
    </source>
</reference>
<evidence type="ECO:0008006" key="3">
    <source>
        <dbReference type="Google" id="ProtNLM"/>
    </source>
</evidence>
<dbReference type="GO" id="GO:0015774">
    <property type="term" value="P:polysaccharide transport"/>
    <property type="evidence" value="ECO:0007669"/>
    <property type="project" value="InterPro"/>
</dbReference>
<dbReference type="AlphaFoldDB" id="A0A2S7V9K5"/>
<name>A0A2S7V9K5_9VIBR</name>